<evidence type="ECO:0000313" key="6">
    <source>
        <dbReference type="Proteomes" id="UP000077857"/>
    </source>
</evidence>
<evidence type="ECO:0000313" key="3">
    <source>
        <dbReference type="EMBL" id="OAI19601.1"/>
    </source>
</evidence>
<dbReference type="Proteomes" id="UP000077734">
    <property type="component" value="Unassembled WGS sequence"/>
</dbReference>
<evidence type="ECO:0008006" key="7">
    <source>
        <dbReference type="Google" id="ProtNLM"/>
    </source>
</evidence>
<dbReference type="EMBL" id="LUUL01000081">
    <property type="protein sequence ID" value="OAI25423.1"/>
    <property type="molecule type" value="Genomic_DNA"/>
</dbReference>
<accession>A0A177NNZ1</accession>
<reference evidence="3 6" key="2">
    <citation type="submission" date="2016-03" db="EMBL/GenBank/DDBJ databases">
        <authorList>
            <person name="Ploux O."/>
        </authorList>
    </citation>
    <scope>NUCLEOTIDE SEQUENCE [LARGE SCALE GENOMIC DNA]</scope>
    <source>
        <strain evidence="3 6">R-45378</strain>
    </source>
</reference>
<comment type="caution">
    <text evidence="3">The sequence shown here is derived from an EMBL/GenBank/DDBJ whole genome shotgun (WGS) entry which is preliminary data.</text>
</comment>
<evidence type="ECO:0000313" key="4">
    <source>
        <dbReference type="EMBL" id="OAI25423.1"/>
    </source>
</evidence>
<dbReference type="Proteomes" id="UP000077857">
    <property type="component" value="Unassembled WGS sequence"/>
</dbReference>
<dbReference type="RefSeq" id="WP_064027661.1">
    <property type="nucleotide sequence ID" value="NZ_LUUJ01000047.1"/>
</dbReference>
<keyword evidence="1" id="KW-0472">Membrane</keyword>
<dbReference type="OrthoDB" id="5573659at2"/>
<keyword evidence="5" id="KW-1185">Reference proteome</keyword>
<protein>
    <recommendedName>
        <fullName evidence="7">PEP-CTERM protein-sorting domain-containing protein</fullName>
    </recommendedName>
</protein>
<organism evidence="3 6">
    <name type="scientific">Methylomonas koyamae</name>
    <dbReference type="NCBI Taxonomy" id="702114"/>
    <lineage>
        <taxon>Bacteria</taxon>
        <taxon>Pseudomonadati</taxon>
        <taxon>Pseudomonadota</taxon>
        <taxon>Gammaproteobacteria</taxon>
        <taxon>Methylococcales</taxon>
        <taxon>Methylococcaceae</taxon>
        <taxon>Methylomonas</taxon>
    </lineage>
</organism>
<gene>
    <name evidence="4" type="ORF">A1356_13210</name>
    <name evidence="3" type="ORF">A1507_06640</name>
</gene>
<dbReference type="AlphaFoldDB" id="A0A177NNZ1"/>
<dbReference type="EMBL" id="LUUJ01000047">
    <property type="protein sequence ID" value="OAI19601.1"/>
    <property type="molecule type" value="Genomic_DNA"/>
</dbReference>
<sequence length="186" mass="19885">MKLQLLSGAFAALLAGAAPAHASPIVLTFEDIGPGGQLGDSYGGISGWDSFGRLADYPFGRDLGLGDYQVHGWGGELSFEQGPVVFEGTYYQFWGTNSQVSYELYYQGQLVYSAPLDPFNQPSGLYWLASGYAGLVDKIFFYGTSDGIVIDNLTYSPAAVPLPGAAWLFGGGLAGLLGYGRRRNNR</sequence>
<keyword evidence="1" id="KW-1133">Transmembrane helix</keyword>
<feature type="signal peptide" evidence="2">
    <location>
        <begin position="1"/>
        <end position="22"/>
    </location>
</feature>
<evidence type="ECO:0000256" key="2">
    <source>
        <dbReference type="SAM" id="SignalP"/>
    </source>
</evidence>
<evidence type="ECO:0000256" key="1">
    <source>
        <dbReference type="SAM" id="Phobius"/>
    </source>
</evidence>
<name>A0A177NNZ1_9GAMM</name>
<feature type="transmembrane region" description="Helical" evidence="1">
    <location>
        <begin position="158"/>
        <end position="179"/>
    </location>
</feature>
<keyword evidence="1" id="KW-0812">Transmembrane</keyword>
<keyword evidence="2" id="KW-0732">Signal</keyword>
<evidence type="ECO:0000313" key="5">
    <source>
        <dbReference type="Proteomes" id="UP000077734"/>
    </source>
</evidence>
<reference evidence="4 5" key="1">
    <citation type="submission" date="2016-03" db="EMBL/GenBank/DDBJ databases">
        <authorList>
            <person name="Heylen K."/>
            <person name="De Vos P."/>
            <person name="Vekeman B."/>
        </authorList>
    </citation>
    <scope>NUCLEOTIDE SEQUENCE [LARGE SCALE GENOMIC DNA]</scope>
    <source>
        <strain evidence="4 5">R-49807</strain>
    </source>
</reference>
<feature type="chain" id="PRO_5044550098" description="PEP-CTERM protein-sorting domain-containing protein" evidence="2">
    <location>
        <begin position="23"/>
        <end position="186"/>
    </location>
</feature>
<proteinExistence type="predicted"/>